<dbReference type="Gene3D" id="3.30.420.40">
    <property type="match status" value="2"/>
</dbReference>
<dbReference type="InterPro" id="IPR043129">
    <property type="entry name" value="ATPase_NBD"/>
</dbReference>
<protein>
    <submittedName>
        <fullName evidence="2">tRNA (Adenosine(37)-N6)-threonylcarbamoyltransferase complex dimerization subunit type 1 TsaB</fullName>
    </submittedName>
</protein>
<dbReference type="SUPFAM" id="SSF53067">
    <property type="entry name" value="Actin-like ATPase domain"/>
    <property type="match status" value="2"/>
</dbReference>
<dbReference type="PANTHER" id="PTHR11735">
    <property type="entry name" value="TRNA N6-ADENOSINE THREONYLCARBAMOYLTRANSFERASE"/>
    <property type="match status" value="1"/>
</dbReference>
<proteinExistence type="predicted"/>
<evidence type="ECO:0000313" key="3">
    <source>
        <dbReference type="Proteomes" id="UP000769766"/>
    </source>
</evidence>
<gene>
    <name evidence="2" type="primary">tsaB</name>
    <name evidence="2" type="ORF">HYY20_02645</name>
</gene>
<dbReference type="AlphaFoldDB" id="A0A932CMF4"/>
<dbReference type="NCBIfam" id="TIGR03725">
    <property type="entry name" value="T6A_YeaZ"/>
    <property type="match status" value="1"/>
</dbReference>
<dbReference type="Proteomes" id="UP000769766">
    <property type="component" value="Unassembled WGS sequence"/>
</dbReference>
<dbReference type="GO" id="GO:0005829">
    <property type="term" value="C:cytosol"/>
    <property type="evidence" value="ECO:0007669"/>
    <property type="project" value="TreeGrafter"/>
</dbReference>
<dbReference type="GO" id="GO:0002949">
    <property type="term" value="P:tRNA threonylcarbamoyladenosine modification"/>
    <property type="evidence" value="ECO:0007669"/>
    <property type="project" value="InterPro"/>
</dbReference>
<accession>A0A932CMF4</accession>
<name>A0A932CMF4_UNCTE</name>
<dbReference type="Pfam" id="PF00814">
    <property type="entry name" value="TsaD"/>
    <property type="match status" value="1"/>
</dbReference>
<feature type="domain" description="Gcp-like" evidence="1">
    <location>
        <begin position="33"/>
        <end position="224"/>
    </location>
</feature>
<evidence type="ECO:0000313" key="2">
    <source>
        <dbReference type="EMBL" id="MBI2875761.1"/>
    </source>
</evidence>
<dbReference type="CDD" id="cd24032">
    <property type="entry name" value="ASKHA_NBD_TsaB"/>
    <property type="match status" value="1"/>
</dbReference>
<sequence length="239" mass="25992">MRVLGFDTATLNCSVALIDDERLISVYSLNSYRSHSQRLLSSIHGILAQAGFTLEDLSAVAVAMGPGSFTGLRIGLSTAKGLAFAMGKPMVGVQTLDAAASSLAPTDRLLCPVIDARKGQVYTALYRYRDACQLQKLTPDMALYPQDLCELIREPVIFVGNGIEAYGPLWKERLKGLAHFVSFSSHAPWAAAVARLGLERLRRGEADDPHTIIPFYIRPSEAELQRKGSRISVPQSGCL</sequence>
<dbReference type="PANTHER" id="PTHR11735:SF11">
    <property type="entry name" value="TRNA THREONYLCARBAMOYLADENOSINE BIOSYNTHESIS PROTEIN TSAB"/>
    <property type="match status" value="1"/>
</dbReference>
<comment type="caution">
    <text evidence="2">The sequence shown here is derived from an EMBL/GenBank/DDBJ whole genome shotgun (WGS) entry which is preliminary data.</text>
</comment>
<dbReference type="InterPro" id="IPR000905">
    <property type="entry name" value="Gcp-like_dom"/>
</dbReference>
<organism evidence="2 3">
    <name type="scientific">Tectimicrobiota bacterium</name>
    <dbReference type="NCBI Taxonomy" id="2528274"/>
    <lineage>
        <taxon>Bacteria</taxon>
        <taxon>Pseudomonadati</taxon>
        <taxon>Nitrospinota/Tectimicrobiota group</taxon>
        <taxon>Candidatus Tectimicrobiota</taxon>
    </lineage>
</organism>
<evidence type="ECO:0000259" key="1">
    <source>
        <dbReference type="Pfam" id="PF00814"/>
    </source>
</evidence>
<reference evidence="2" key="1">
    <citation type="submission" date="2020-07" db="EMBL/GenBank/DDBJ databases">
        <title>Huge and variable diversity of episymbiotic CPR bacteria and DPANN archaea in groundwater ecosystems.</title>
        <authorList>
            <person name="He C.Y."/>
            <person name="Keren R."/>
            <person name="Whittaker M."/>
            <person name="Farag I.F."/>
            <person name="Doudna J."/>
            <person name="Cate J.H.D."/>
            <person name="Banfield J.F."/>
        </authorList>
    </citation>
    <scope>NUCLEOTIDE SEQUENCE</scope>
    <source>
        <strain evidence="2">NC_groundwater_672_Ag_B-0.1um_62_36</strain>
    </source>
</reference>
<dbReference type="InterPro" id="IPR022496">
    <property type="entry name" value="T6A_TsaB"/>
</dbReference>
<dbReference type="EMBL" id="JACPRF010000078">
    <property type="protein sequence ID" value="MBI2875761.1"/>
    <property type="molecule type" value="Genomic_DNA"/>
</dbReference>